<evidence type="ECO:0000313" key="2">
    <source>
        <dbReference type="EMBL" id="KAJ7389022.1"/>
    </source>
</evidence>
<dbReference type="InterPro" id="IPR017850">
    <property type="entry name" value="Alkaline_phosphatase_core_sf"/>
</dbReference>
<dbReference type="AlphaFoldDB" id="A0A9X0D6B9"/>
<keyword evidence="2" id="KW-0813">Transport</keyword>
<gene>
    <name evidence="2" type="primary">SCNN1B_19</name>
    <name evidence="2" type="ORF">OS493_034156</name>
</gene>
<proteinExistence type="predicted"/>
<name>A0A9X0D6B9_9CNID</name>
<dbReference type="Gene3D" id="3.40.720.10">
    <property type="entry name" value="Alkaline Phosphatase, subunit A"/>
    <property type="match status" value="1"/>
</dbReference>
<keyword evidence="1" id="KW-0472">Membrane</keyword>
<keyword evidence="3" id="KW-1185">Reference proteome</keyword>
<dbReference type="Proteomes" id="UP001163046">
    <property type="component" value="Unassembled WGS sequence"/>
</dbReference>
<dbReference type="GO" id="GO:0005615">
    <property type="term" value="C:extracellular space"/>
    <property type="evidence" value="ECO:0007669"/>
    <property type="project" value="TreeGrafter"/>
</dbReference>
<keyword evidence="1" id="KW-1133">Transmembrane helix</keyword>
<dbReference type="EMBL" id="MU825443">
    <property type="protein sequence ID" value="KAJ7389022.1"/>
    <property type="molecule type" value="Genomic_DNA"/>
</dbReference>
<evidence type="ECO:0000256" key="1">
    <source>
        <dbReference type="SAM" id="Phobius"/>
    </source>
</evidence>
<reference evidence="2" key="1">
    <citation type="submission" date="2023-01" db="EMBL/GenBank/DDBJ databases">
        <title>Genome assembly of the deep-sea coral Lophelia pertusa.</title>
        <authorList>
            <person name="Herrera S."/>
            <person name="Cordes E."/>
        </authorList>
    </citation>
    <scope>NUCLEOTIDE SEQUENCE</scope>
    <source>
        <strain evidence="2">USNM1676648</strain>
        <tissue evidence="2">Polyp</tissue>
    </source>
</reference>
<protein>
    <submittedName>
        <fullName evidence="2">Ligand-gated sodium channel</fullName>
    </submittedName>
</protein>
<feature type="transmembrane region" description="Helical" evidence="1">
    <location>
        <begin position="371"/>
        <end position="392"/>
    </location>
</feature>
<keyword evidence="1" id="KW-0812">Transmembrane</keyword>
<keyword evidence="2" id="KW-0407">Ion channel</keyword>
<dbReference type="OrthoDB" id="413313at2759"/>
<evidence type="ECO:0000313" key="3">
    <source>
        <dbReference type="Proteomes" id="UP001163046"/>
    </source>
</evidence>
<dbReference type="GO" id="GO:0034220">
    <property type="term" value="P:monoatomic ion transmembrane transport"/>
    <property type="evidence" value="ECO:0007669"/>
    <property type="project" value="UniProtKB-KW"/>
</dbReference>
<dbReference type="PANTHER" id="PTHR10974">
    <property type="entry name" value="FI08016P-RELATED"/>
    <property type="match status" value="1"/>
</dbReference>
<comment type="caution">
    <text evidence="2">The sequence shown here is derived from an EMBL/GenBank/DDBJ whole genome shotgun (WGS) entry which is preliminary data.</text>
</comment>
<dbReference type="InterPro" id="IPR004245">
    <property type="entry name" value="DUF229"/>
</dbReference>
<keyword evidence="2" id="KW-0406">Ion transport</keyword>
<sequence>MDFELVQSIGQQTFENLRPFFSGVLKDDNEISASGENTKAPIGIEVMYGTFQKWGYQTLFQEDLCWYDIWGSMLTEIQRRGVPTSDSEFKSRWKEVQEKAAKKNMDHYGLTHFSCTVLVNKLGRTNHYDYPEQVCFNGEFFSWYFMDYITKVYTALKNDEKAKPLFSYMHFNTGHAMTGKRITNLDANLAKFFINMAALPNTLTVIFADHGHKMTPFSSTEEGRRELFDPSFFMIVPDGVAEKLGPQRTAALVANQKRLFMLRDVHKAFMSLNDPDKMNSQDFSETGIFSVVPANRTCADLYMLPLTRCKCEGFDEEGHIKDNAENHKWLAEFALGTLNDAIQKQYVGVILFFRSSVYQPALECGRYRRRLIILTVTVALLLLGIAVQLQLIPLVSIIQKNSEIPCPHLGQQNISHIDEASSSAIKCKPHRPDKACTEQIVRHYGQPGRVENRTCDETHYPDICSFQVTESGDNKLSCDAKMWKYFSSAYLSAILKKVEDGKKRSGININVIVLDSISRPHFYRTLPRAVEAFKKINEDPNIKATAMDLNLSRVLVNRRLKT</sequence>
<dbReference type="SUPFAM" id="SSF53649">
    <property type="entry name" value="Alkaline phosphatase-like"/>
    <property type="match status" value="1"/>
</dbReference>
<dbReference type="PANTHER" id="PTHR10974:SF39">
    <property type="entry name" value="E2F TRANSCRIPTION FACTOR CC-MB DOMAIN-CONTAINING PROTEIN"/>
    <property type="match status" value="1"/>
</dbReference>
<accession>A0A9X0D6B9</accession>
<dbReference type="Pfam" id="PF02995">
    <property type="entry name" value="DUF229"/>
    <property type="match status" value="1"/>
</dbReference>
<organism evidence="2 3">
    <name type="scientific">Desmophyllum pertusum</name>
    <dbReference type="NCBI Taxonomy" id="174260"/>
    <lineage>
        <taxon>Eukaryota</taxon>
        <taxon>Metazoa</taxon>
        <taxon>Cnidaria</taxon>
        <taxon>Anthozoa</taxon>
        <taxon>Hexacorallia</taxon>
        <taxon>Scleractinia</taxon>
        <taxon>Caryophylliina</taxon>
        <taxon>Caryophylliidae</taxon>
        <taxon>Desmophyllum</taxon>
    </lineage>
</organism>